<name>A0A937JSJ2_9ACTN</name>
<comment type="caution">
    <text evidence="1">The sequence shown here is derived from an EMBL/GenBank/DDBJ whole genome shotgun (WGS) entry which is preliminary data.</text>
</comment>
<dbReference type="Proteomes" id="UP000661858">
    <property type="component" value="Unassembled WGS sequence"/>
</dbReference>
<accession>A0A937JSJ2</accession>
<evidence type="ECO:0000313" key="2">
    <source>
        <dbReference type="Proteomes" id="UP000661858"/>
    </source>
</evidence>
<dbReference type="AlphaFoldDB" id="A0A937JSJ2"/>
<keyword evidence="2" id="KW-1185">Reference proteome</keyword>
<evidence type="ECO:0000313" key="1">
    <source>
        <dbReference type="EMBL" id="MBL1086817.1"/>
    </source>
</evidence>
<gene>
    <name evidence="1" type="ORF">JK359_33470</name>
</gene>
<dbReference type="RefSeq" id="WP_201843367.1">
    <property type="nucleotide sequence ID" value="NZ_JAERRK010000025.1"/>
</dbReference>
<protein>
    <submittedName>
        <fullName evidence="1">Uncharacterized protein</fullName>
    </submittedName>
</protein>
<sequence length="284" mass="31087">MTTSPPAAEHGQRLLEQLERFTTRDDSQAAVGRRLLADHPDLPLCGFAISHSIEPEPGKPEHSLILRVGEHNTDAIAAWAKALGAELVVDGARHRLTTVLDGIGIWASATIPEDEYDMDGAVFTPTGDDVSGTYRGLLVTEIGEDGDLLIIGHPPVRDVLAATSSYYRHICGQRLRPFDGRDLADSVARRWGRFIAYPTRREWQIRDASDDTPGALPITWMCAQDGDTQDIGDVEHCPTCGRPSRGLAYDPVNGQRVHLCPSPTCRHQWPVAESSSPTSMKEHA</sequence>
<dbReference type="EMBL" id="JAERRK010000025">
    <property type="protein sequence ID" value="MBL1086817.1"/>
    <property type="molecule type" value="Genomic_DNA"/>
</dbReference>
<organism evidence="1 2">
    <name type="scientific">Streptomyces actinomycinicus</name>
    <dbReference type="NCBI Taxonomy" id="1695166"/>
    <lineage>
        <taxon>Bacteria</taxon>
        <taxon>Bacillati</taxon>
        <taxon>Actinomycetota</taxon>
        <taxon>Actinomycetes</taxon>
        <taxon>Kitasatosporales</taxon>
        <taxon>Streptomycetaceae</taxon>
        <taxon>Streptomyces</taxon>
    </lineage>
</organism>
<reference evidence="1" key="1">
    <citation type="submission" date="2021-01" db="EMBL/GenBank/DDBJ databases">
        <title>WGS of actinomycetes isolated from Thailand.</title>
        <authorList>
            <person name="Thawai C."/>
        </authorList>
    </citation>
    <scope>NUCLEOTIDE SEQUENCE</scope>
    <source>
        <strain evidence="1">RCU-197</strain>
    </source>
</reference>
<proteinExistence type="predicted"/>